<gene>
    <name evidence="2" type="primary">Tbc1d9</name>
    <name evidence="2" type="ORF">TNCT_84881</name>
</gene>
<dbReference type="EMBL" id="BMAO01039454">
    <property type="protein sequence ID" value="GFR31562.1"/>
    <property type="molecule type" value="Genomic_DNA"/>
</dbReference>
<keyword evidence="3" id="KW-1185">Reference proteome</keyword>
<dbReference type="AlphaFoldDB" id="A0A8X6HWZ9"/>
<evidence type="ECO:0000256" key="1">
    <source>
        <dbReference type="SAM" id="MobiDB-lite"/>
    </source>
</evidence>
<protein>
    <submittedName>
        <fullName evidence="2">TBC1 domain family member 9</fullName>
    </submittedName>
</protein>
<accession>A0A8X6HWZ9</accession>
<feature type="region of interest" description="Disordered" evidence="1">
    <location>
        <begin position="68"/>
        <end position="88"/>
    </location>
</feature>
<proteinExistence type="predicted"/>
<dbReference type="OrthoDB" id="17687at2759"/>
<dbReference type="Proteomes" id="UP000887116">
    <property type="component" value="Unassembled WGS sequence"/>
</dbReference>
<organism evidence="2 3">
    <name type="scientific">Trichonephila clavata</name>
    <name type="common">Joro spider</name>
    <name type="synonym">Nephila clavata</name>
    <dbReference type="NCBI Taxonomy" id="2740835"/>
    <lineage>
        <taxon>Eukaryota</taxon>
        <taxon>Metazoa</taxon>
        <taxon>Ecdysozoa</taxon>
        <taxon>Arthropoda</taxon>
        <taxon>Chelicerata</taxon>
        <taxon>Arachnida</taxon>
        <taxon>Araneae</taxon>
        <taxon>Araneomorphae</taxon>
        <taxon>Entelegynae</taxon>
        <taxon>Araneoidea</taxon>
        <taxon>Nephilidae</taxon>
        <taxon>Trichonephila</taxon>
    </lineage>
</organism>
<sequence length="165" mass="18995">MNQEKFIDLWKSMYDMFVMHKEEQRIYHCIATVGTLLLQIGELGSVVQNIEEMDLYDDNLSTRSQSLPVELSPKAELPDSPDSVSENSSNTFIPIRSSSISVSKTINSETISDEQAQKEWGITFEQFQGTLYTQQVLISQFDCRINLSQEIDKYRKQCFEKMTTS</sequence>
<reference evidence="2" key="1">
    <citation type="submission" date="2020-07" db="EMBL/GenBank/DDBJ databases">
        <title>Multicomponent nature underlies the extraordinary mechanical properties of spider dragline silk.</title>
        <authorList>
            <person name="Kono N."/>
            <person name="Nakamura H."/>
            <person name="Mori M."/>
            <person name="Yoshida Y."/>
            <person name="Ohtoshi R."/>
            <person name="Malay A.D."/>
            <person name="Moran D.A.P."/>
            <person name="Tomita M."/>
            <person name="Numata K."/>
            <person name="Arakawa K."/>
        </authorList>
    </citation>
    <scope>NUCLEOTIDE SEQUENCE</scope>
</reference>
<name>A0A8X6HWZ9_TRICU</name>
<evidence type="ECO:0000313" key="3">
    <source>
        <dbReference type="Proteomes" id="UP000887116"/>
    </source>
</evidence>
<comment type="caution">
    <text evidence="2">The sequence shown here is derived from an EMBL/GenBank/DDBJ whole genome shotgun (WGS) entry which is preliminary data.</text>
</comment>
<evidence type="ECO:0000313" key="2">
    <source>
        <dbReference type="EMBL" id="GFR31562.1"/>
    </source>
</evidence>